<proteinExistence type="inferred from homology"/>
<dbReference type="Proteomes" id="UP000886597">
    <property type="component" value="Unassembled WGS sequence"/>
</dbReference>
<keyword evidence="2" id="KW-0813">Transport</keyword>
<dbReference type="KEGG" id="tkr:C7K43_11030"/>
<dbReference type="GO" id="GO:0005524">
    <property type="term" value="F:ATP binding"/>
    <property type="evidence" value="ECO:0007669"/>
    <property type="project" value="UniProtKB-KW"/>
</dbReference>
<evidence type="ECO:0000313" key="9">
    <source>
        <dbReference type="Proteomes" id="UP000886607"/>
    </source>
</evidence>
<evidence type="ECO:0000259" key="5">
    <source>
        <dbReference type="PROSITE" id="PS50893"/>
    </source>
</evidence>
<dbReference type="FunFam" id="3.40.50.300:FF:000134">
    <property type="entry name" value="Iron-enterobactin ABC transporter ATP-binding protein"/>
    <property type="match status" value="1"/>
</dbReference>
<keyword evidence="9" id="KW-1185">Reference proteome</keyword>
<dbReference type="RefSeq" id="WP_124006890.1">
    <property type="nucleotide sequence ID" value="NZ_BJYN01000035.1"/>
</dbReference>
<reference evidence="7" key="1">
    <citation type="submission" date="2019-08" db="EMBL/GenBank/DDBJ databases">
        <authorList>
            <person name="Ishikawa M."/>
            <person name="Suzuki T."/>
            <person name="Matsutani M."/>
        </authorList>
    </citation>
    <scope>NUCLEOTIDE SEQUENCE</scope>
    <source>
        <strain evidence="7">7C1</strain>
        <strain evidence="6">8C4</strain>
    </source>
</reference>
<evidence type="ECO:0000256" key="2">
    <source>
        <dbReference type="ARBA" id="ARBA00022448"/>
    </source>
</evidence>
<gene>
    <name evidence="7" type="primary">znuC_2</name>
    <name evidence="6" type="synonym">znuC_1</name>
    <name evidence="6" type="ORF">TK11N_17370</name>
    <name evidence="7" type="ORF">TK2N_17570</name>
</gene>
<dbReference type="SMART" id="SM00382">
    <property type="entry name" value="AAA"/>
    <property type="match status" value="1"/>
</dbReference>
<evidence type="ECO:0000313" key="6">
    <source>
        <dbReference type="EMBL" id="GEQ49885.1"/>
    </source>
</evidence>
<feature type="domain" description="ABC transporter" evidence="5">
    <location>
        <begin position="2"/>
        <end position="234"/>
    </location>
</feature>
<organism evidence="7 8">
    <name type="scientific">Tetragenococcus koreensis</name>
    <dbReference type="NCBI Taxonomy" id="290335"/>
    <lineage>
        <taxon>Bacteria</taxon>
        <taxon>Bacillati</taxon>
        <taxon>Bacillota</taxon>
        <taxon>Bacilli</taxon>
        <taxon>Lactobacillales</taxon>
        <taxon>Enterococcaceae</taxon>
        <taxon>Tetragenococcus</taxon>
    </lineage>
</organism>
<dbReference type="AlphaFoldDB" id="A0AAN4UCL5"/>
<protein>
    <submittedName>
        <fullName evidence="7">Mn/Zn ABC-type transport system ATP-binding protein</fullName>
    </submittedName>
</protein>
<dbReference type="PROSITE" id="PS50893">
    <property type="entry name" value="ABC_TRANSPORTER_2"/>
    <property type="match status" value="1"/>
</dbReference>
<keyword evidence="4 7" id="KW-0067">ATP-binding</keyword>
<dbReference type="InterPro" id="IPR050153">
    <property type="entry name" value="Metal_Ion_Import_ABC"/>
</dbReference>
<comment type="similarity">
    <text evidence="1">Belongs to the ABC transporter superfamily.</text>
</comment>
<evidence type="ECO:0000313" key="8">
    <source>
        <dbReference type="Proteomes" id="UP000886597"/>
    </source>
</evidence>
<dbReference type="InterPro" id="IPR027417">
    <property type="entry name" value="P-loop_NTPase"/>
</dbReference>
<reference evidence="7" key="2">
    <citation type="journal article" date="2020" name="Int. Dairy J.">
        <title>Lactic acid bacterial diversity in Brie cheese focusing on salt concentration and pH of isolation medium and characterisation of halophilic and alkaliphilic lactic acid bacterial isolates.</title>
        <authorList>
            <person name="Unno R."/>
            <person name="Matsutani M."/>
            <person name="Suzuki T."/>
            <person name="Kodama K."/>
            <person name="Matsushita H."/>
            <person name="Yamasato K."/>
            <person name="Koizumi Y."/>
            <person name="Ishikawa M."/>
        </authorList>
    </citation>
    <scope>NUCLEOTIDE SEQUENCE</scope>
    <source>
        <strain evidence="7">7C1</strain>
        <strain evidence="6">8C4</strain>
    </source>
</reference>
<name>A0AAN4UCL5_9ENTE</name>
<dbReference type="InterPro" id="IPR017871">
    <property type="entry name" value="ABC_transporter-like_CS"/>
</dbReference>
<dbReference type="PANTHER" id="PTHR42734:SF5">
    <property type="entry name" value="IRON TRANSPORT SYSTEM ATP-BINDING PROTEIN HI_0361-RELATED"/>
    <property type="match status" value="1"/>
</dbReference>
<dbReference type="InterPro" id="IPR003439">
    <property type="entry name" value="ABC_transporter-like_ATP-bd"/>
</dbReference>
<dbReference type="SUPFAM" id="SSF52540">
    <property type="entry name" value="P-loop containing nucleoside triphosphate hydrolases"/>
    <property type="match status" value="1"/>
</dbReference>
<dbReference type="PANTHER" id="PTHR42734">
    <property type="entry name" value="METAL TRANSPORT SYSTEM ATP-BINDING PROTEIN TM_0124-RELATED"/>
    <property type="match status" value="1"/>
</dbReference>
<sequence>MIAFDNISASYDGVHQAVEDVTFTVDKPAIVGIIGPNGAGKSTFIKSALHLIDGGGSTTVDGKPLQKRKKEVAYVEQKSDIDYTFPITVGECVSLGLYPEKQFFQRITKEDWQKVDHALALVKMEEFKDRQIGELSGGQFQRILIARTFVQDATFIFLDEPFVGIDATSEQIIMELLSGFKKEGKAIFIVHHDLSKVERYFDELVILNKKLIAKGPTDETFTKANLQEAFGDTIFVGGGQVND</sequence>
<dbReference type="PROSITE" id="PS00211">
    <property type="entry name" value="ABC_TRANSPORTER_1"/>
    <property type="match status" value="1"/>
</dbReference>
<keyword evidence="3" id="KW-0547">Nucleotide-binding</keyword>
<comment type="caution">
    <text evidence="7">The sequence shown here is derived from an EMBL/GenBank/DDBJ whole genome shotgun (WGS) entry which is preliminary data.</text>
</comment>
<evidence type="ECO:0000256" key="4">
    <source>
        <dbReference type="ARBA" id="ARBA00022840"/>
    </source>
</evidence>
<evidence type="ECO:0000256" key="1">
    <source>
        <dbReference type="ARBA" id="ARBA00005417"/>
    </source>
</evidence>
<dbReference type="Pfam" id="PF00005">
    <property type="entry name" value="ABC_tran"/>
    <property type="match status" value="1"/>
</dbReference>
<evidence type="ECO:0000256" key="3">
    <source>
        <dbReference type="ARBA" id="ARBA00022741"/>
    </source>
</evidence>
<dbReference type="Gene3D" id="3.40.50.300">
    <property type="entry name" value="P-loop containing nucleotide triphosphate hydrolases"/>
    <property type="match status" value="1"/>
</dbReference>
<evidence type="ECO:0000313" key="7">
    <source>
        <dbReference type="EMBL" id="GEQ54913.1"/>
    </source>
</evidence>
<dbReference type="EMBL" id="BKBO01000028">
    <property type="protein sequence ID" value="GEQ49885.1"/>
    <property type="molecule type" value="Genomic_DNA"/>
</dbReference>
<dbReference type="GeneID" id="69986481"/>
<dbReference type="InterPro" id="IPR003593">
    <property type="entry name" value="AAA+_ATPase"/>
</dbReference>
<dbReference type="Proteomes" id="UP000886607">
    <property type="component" value="Unassembled WGS sequence"/>
</dbReference>
<dbReference type="CDD" id="cd03235">
    <property type="entry name" value="ABC_Metallic_Cations"/>
    <property type="match status" value="1"/>
</dbReference>
<accession>A0AAN4UCL5</accession>
<dbReference type="EMBL" id="BKBQ01000028">
    <property type="protein sequence ID" value="GEQ54913.1"/>
    <property type="molecule type" value="Genomic_DNA"/>
</dbReference>
<dbReference type="GO" id="GO:0016887">
    <property type="term" value="F:ATP hydrolysis activity"/>
    <property type="evidence" value="ECO:0007669"/>
    <property type="project" value="InterPro"/>
</dbReference>